<dbReference type="AlphaFoldDB" id="A0A5C3NZD4"/>
<dbReference type="STRING" id="1314778.A0A5C3NZD4"/>
<protein>
    <submittedName>
        <fullName evidence="2">Uncharacterized protein</fullName>
    </submittedName>
</protein>
<keyword evidence="1" id="KW-0812">Transmembrane</keyword>
<dbReference type="Proteomes" id="UP000308197">
    <property type="component" value="Unassembled WGS sequence"/>
</dbReference>
<name>A0A5C3NZD4_9APHY</name>
<feature type="transmembrane region" description="Helical" evidence="1">
    <location>
        <begin position="19"/>
        <end position="39"/>
    </location>
</feature>
<sequence>TGLGQREARECFQCSPETVSMYVNLLLLCTFSAYIDFFYRRYVKLPKDTHTPPEIRNNPRLYPFFRRVQGAIDCTHL</sequence>
<dbReference type="InParanoid" id="A0A5C3NZD4"/>
<evidence type="ECO:0000256" key="1">
    <source>
        <dbReference type="SAM" id="Phobius"/>
    </source>
</evidence>
<dbReference type="EMBL" id="ML211608">
    <property type="protein sequence ID" value="TFK81400.1"/>
    <property type="molecule type" value="Genomic_DNA"/>
</dbReference>
<feature type="non-terminal residue" evidence="2">
    <location>
        <position position="1"/>
    </location>
</feature>
<evidence type="ECO:0000313" key="3">
    <source>
        <dbReference type="Proteomes" id="UP000308197"/>
    </source>
</evidence>
<keyword evidence="1" id="KW-0472">Membrane</keyword>
<accession>A0A5C3NZD4</accession>
<gene>
    <name evidence="2" type="ORF">K466DRAFT_461768</name>
</gene>
<feature type="non-terminal residue" evidence="2">
    <location>
        <position position="77"/>
    </location>
</feature>
<keyword evidence="1" id="KW-1133">Transmembrane helix</keyword>
<organism evidence="2 3">
    <name type="scientific">Polyporus arcularius HHB13444</name>
    <dbReference type="NCBI Taxonomy" id="1314778"/>
    <lineage>
        <taxon>Eukaryota</taxon>
        <taxon>Fungi</taxon>
        <taxon>Dikarya</taxon>
        <taxon>Basidiomycota</taxon>
        <taxon>Agaricomycotina</taxon>
        <taxon>Agaricomycetes</taxon>
        <taxon>Polyporales</taxon>
        <taxon>Polyporaceae</taxon>
        <taxon>Polyporus</taxon>
    </lineage>
</organism>
<evidence type="ECO:0000313" key="2">
    <source>
        <dbReference type="EMBL" id="TFK81400.1"/>
    </source>
</evidence>
<proteinExistence type="predicted"/>
<keyword evidence="3" id="KW-1185">Reference proteome</keyword>
<reference evidence="2 3" key="1">
    <citation type="journal article" date="2019" name="Nat. Ecol. Evol.">
        <title>Megaphylogeny resolves global patterns of mushroom evolution.</title>
        <authorList>
            <person name="Varga T."/>
            <person name="Krizsan K."/>
            <person name="Foldi C."/>
            <person name="Dima B."/>
            <person name="Sanchez-Garcia M."/>
            <person name="Sanchez-Ramirez S."/>
            <person name="Szollosi G.J."/>
            <person name="Szarkandi J.G."/>
            <person name="Papp V."/>
            <person name="Albert L."/>
            <person name="Andreopoulos W."/>
            <person name="Angelini C."/>
            <person name="Antonin V."/>
            <person name="Barry K.W."/>
            <person name="Bougher N.L."/>
            <person name="Buchanan P."/>
            <person name="Buyck B."/>
            <person name="Bense V."/>
            <person name="Catcheside P."/>
            <person name="Chovatia M."/>
            <person name="Cooper J."/>
            <person name="Damon W."/>
            <person name="Desjardin D."/>
            <person name="Finy P."/>
            <person name="Geml J."/>
            <person name="Haridas S."/>
            <person name="Hughes K."/>
            <person name="Justo A."/>
            <person name="Karasinski D."/>
            <person name="Kautmanova I."/>
            <person name="Kiss B."/>
            <person name="Kocsube S."/>
            <person name="Kotiranta H."/>
            <person name="LaButti K.M."/>
            <person name="Lechner B.E."/>
            <person name="Liimatainen K."/>
            <person name="Lipzen A."/>
            <person name="Lukacs Z."/>
            <person name="Mihaltcheva S."/>
            <person name="Morgado L.N."/>
            <person name="Niskanen T."/>
            <person name="Noordeloos M.E."/>
            <person name="Ohm R.A."/>
            <person name="Ortiz-Santana B."/>
            <person name="Ovrebo C."/>
            <person name="Racz N."/>
            <person name="Riley R."/>
            <person name="Savchenko A."/>
            <person name="Shiryaev A."/>
            <person name="Soop K."/>
            <person name="Spirin V."/>
            <person name="Szebenyi C."/>
            <person name="Tomsovsky M."/>
            <person name="Tulloss R.E."/>
            <person name="Uehling J."/>
            <person name="Grigoriev I.V."/>
            <person name="Vagvolgyi C."/>
            <person name="Papp T."/>
            <person name="Martin F.M."/>
            <person name="Miettinen O."/>
            <person name="Hibbett D.S."/>
            <person name="Nagy L.G."/>
        </authorList>
    </citation>
    <scope>NUCLEOTIDE SEQUENCE [LARGE SCALE GENOMIC DNA]</scope>
    <source>
        <strain evidence="2 3">HHB13444</strain>
    </source>
</reference>